<feature type="transmembrane region" description="Helical" evidence="16">
    <location>
        <begin position="590"/>
        <end position="610"/>
    </location>
</feature>
<dbReference type="InterPro" id="IPR027417">
    <property type="entry name" value="P-loop_NTPase"/>
</dbReference>
<feature type="transmembrane region" description="Helical" evidence="16">
    <location>
        <begin position="511"/>
        <end position="534"/>
    </location>
</feature>
<dbReference type="PANTHER" id="PTHR19241">
    <property type="entry name" value="ATP-BINDING CASSETTE TRANSPORTER"/>
    <property type="match status" value="1"/>
</dbReference>
<evidence type="ECO:0000313" key="19">
    <source>
        <dbReference type="Proteomes" id="UP000068243"/>
    </source>
</evidence>
<organism evidence="18 19">
    <name type="scientific">Aspergillus niger</name>
    <dbReference type="NCBI Taxonomy" id="5061"/>
    <lineage>
        <taxon>Eukaryota</taxon>
        <taxon>Fungi</taxon>
        <taxon>Dikarya</taxon>
        <taxon>Ascomycota</taxon>
        <taxon>Pezizomycotina</taxon>
        <taxon>Eurotiomycetes</taxon>
        <taxon>Eurotiomycetidae</taxon>
        <taxon>Eurotiales</taxon>
        <taxon>Aspergillaceae</taxon>
        <taxon>Aspergillus</taxon>
        <taxon>Aspergillus subgen. Circumdati</taxon>
    </lineage>
</organism>
<feature type="transmembrane region" description="Helical" evidence="16">
    <location>
        <begin position="725"/>
        <end position="746"/>
    </location>
</feature>
<accession>A0A117E3Q0</accession>
<keyword evidence="14 16" id="KW-0472">Membrane</keyword>
<keyword evidence="10" id="KW-0547">Nucleotide-binding</keyword>
<feature type="transmembrane region" description="Helical" evidence="16">
    <location>
        <begin position="1177"/>
        <end position="1195"/>
    </location>
</feature>
<feature type="region of interest" description="Disordered" evidence="15">
    <location>
        <begin position="1"/>
        <end position="46"/>
    </location>
</feature>
<keyword evidence="9 16" id="KW-0812">Transmembrane</keyword>
<feature type="transmembrane region" description="Helical" evidence="16">
    <location>
        <begin position="616"/>
        <end position="639"/>
    </location>
</feature>
<dbReference type="Gene3D" id="3.20.20.80">
    <property type="entry name" value="Glycosidases"/>
    <property type="match status" value="1"/>
</dbReference>
<evidence type="ECO:0000256" key="11">
    <source>
        <dbReference type="ARBA" id="ARBA00022801"/>
    </source>
</evidence>
<dbReference type="OMA" id="AFICYMI"/>
<dbReference type="Gene3D" id="3.40.50.300">
    <property type="entry name" value="P-loop containing nucleotide triphosphate hydrolases"/>
    <property type="match status" value="2"/>
</dbReference>
<keyword evidence="12" id="KW-0067">ATP-binding</keyword>
<dbReference type="InterPro" id="IPR043926">
    <property type="entry name" value="ABCG_dom"/>
</dbReference>
<dbReference type="VEuPathDB" id="FungiDB:An09g00880"/>
<dbReference type="UniPathway" id="UPA00667"/>
<reference evidence="19" key="1">
    <citation type="journal article" date="2016" name="Genome Announc.">
        <title>Draft genome sequence of Aspergillus niger strain An76.</title>
        <authorList>
            <person name="Gong W."/>
            <person name="Cheng Z."/>
            <person name="Zhang H."/>
            <person name="Liu L."/>
            <person name="Gao P."/>
            <person name="Wang L."/>
        </authorList>
    </citation>
    <scope>NUCLEOTIDE SEQUENCE [LARGE SCALE GENOMIC DNA]</scope>
    <source>
        <strain evidence="19">An76</strain>
    </source>
</reference>
<dbReference type="Gene3D" id="2.60.120.260">
    <property type="entry name" value="Galactose-binding domain-like"/>
    <property type="match status" value="1"/>
</dbReference>
<evidence type="ECO:0000256" key="14">
    <source>
        <dbReference type="ARBA" id="ARBA00023136"/>
    </source>
</evidence>
<feature type="transmembrane region" description="Helical" evidence="16">
    <location>
        <begin position="554"/>
        <end position="578"/>
    </location>
</feature>
<dbReference type="InterPro" id="IPR003439">
    <property type="entry name" value="ABC_transporter-like_ATP-bd"/>
</dbReference>
<dbReference type="InterPro" id="IPR017871">
    <property type="entry name" value="ABC_transporter-like_CS"/>
</dbReference>
<evidence type="ECO:0000256" key="8">
    <source>
        <dbReference type="ARBA" id="ARBA00022475"/>
    </source>
</evidence>
<dbReference type="Pfam" id="PF00005">
    <property type="entry name" value="ABC_tran"/>
    <property type="match status" value="2"/>
</dbReference>
<dbReference type="Pfam" id="PF06422">
    <property type="entry name" value="PDR_CDR"/>
    <property type="match status" value="1"/>
</dbReference>
<evidence type="ECO:0000256" key="13">
    <source>
        <dbReference type="ARBA" id="ARBA00022989"/>
    </source>
</evidence>
<evidence type="ECO:0000256" key="7">
    <source>
        <dbReference type="ARBA" id="ARBA00022448"/>
    </source>
</evidence>
<dbReference type="EC" id="3.2.1.55" evidence="6"/>
<dbReference type="GO" id="GO:0031222">
    <property type="term" value="P:arabinan catabolic process"/>
    <property type="evidence" value="ECO:0007669"/>
    <property type="project" value="UniProtKB-UniPathway"/>
</dbReference>
<protein>
    <recommendedName>
        <fullName evidence="6">non-reducing end alpha-L-arabinofuranosidase</fullName>
        <ecNumber evidence="6">3.2.1.55</ecNumber>
    </recommendedName>
</protein>
<evidence type="ECO:0000256" key="16">
    <source>
        <dbReference type="SAM" id="Phobius"/>
    </source>
</evidence>
<dbReference type="SMART" id="SM00813">
    <property type="entry name" value="Alpha-L-AF_C"/>
    <property type="match status" value="1"/>
</dbReference>
<dbReference type="PROSITE" id="PS50893">
    <property type="entry name" value="ABC_TRANSPORTER_2"/>
    <property type="match status" value="2"/>
</dbReference>
<evidence type="ECO:0000256" key="2">
    <source>
        <dbReference type="ARBA" id="ARBA00004651"/>
    </source>
</evidence>
<dbReference type="SUPFAM" id="SSF51445">
    <property type="entry name" value="(Trans)glycosidases"/>
    <property type="match status" value="1"/>
</dbReference>
<dbReference type="InterPro" id="IPR034001">
    <property type="entry name" value="ABCG_PDR_1"/>
</dbReference>
<dbReference type="PROSITE" id="PS00211">
    <property type="entry name" value="ABC_TRANSPORTER_1"/>
    <property type="match status" value="1"/>
</dbReference>
<sequence>MLTAPAPEGPGNEEKEHHDSTSTLSGHEQEELRKVASRQSAASTAAGRSLKQDFASLIDPTSPHFDLSQWMLHQVQQFEGDSSARKTGVVFKDVTVQGSGAEIQTQHTVLSSVYAPILGGTFSRGPKTAKTILHDVHGNVEQGEMLLVLGRPGAGCSTMLKTITAETNGLDLSSNSVISYNGIPQPLMKKNFKGELLYNQEVEKHFPHLTVGETLNFAAAARTPRLLPNEMSRKEYIRHIKDVVMAVFGLSHTVNTKVGSDFVRGVSGGERKRVSIAEMALAGSPLCCWDNATRGLDSASSLDFVKALKTSSRIFGTTHVATLYQPSQAVYNSFDKVMVLYQGHEIYFGPTTEAKQYFEDMGWYCPARQTTADFLTSITNPSERQAREGYEGKVPRTPEEFEVHWRSSASYKRLGQDISSHEVRFGADCGATEAFKQSHAKRQARYARSSSPYLIDIPTQIGICASRFYQRVWNDIPSTLTLMIGQIIFSIIIGSLFYGDAFGTEDFTLKMSALFFAILLNSLLTVTEIQNLYAQRPIVEKQTSYAFYHPFTEALAGVCADIPIKVGCSLVFNIVFYFMCGFRYEAGPFFVFYLFVTMALLCMSQIFRSLAAATKAIPQALAAAGVILLATVIYTGYLLPLPSMHPWFKWISYINPLRYAFEALAVNEFHGRDFPCSDLVPLYPGLTNGSGTYFICAAKGAVAGELYVNGDNFLSVSYGYEYSHLWRNFGILCAFIIAFLALYLLLTEINSQSSSTAESLVFRHGRIPVALEKSANDPKAANISASQGQEAADETVMPPHQDTFMWREVCYDIKIKKEERRLLDKVSGWVEPGTLTALMGVSGAGKTTLLNVLAQRTSTGVITGDMLVNGSPLSASFQRSTGYVQQQDLHLHTATVRESLRFSALLRQPKSVPVQEKYDFVEKVITMLGMEEFAEAVVGFPGEGLNVEQRKLLTIGVELAAKPALLLFLDEPTSGLDSQSSWTIIALLRRLASSGQAILCTIHQPSAMLFQQFDRLLFLAKGGRTVYFGDIGPNSRTMLDYFETKGARRCDDSENPAEYILEIAGAGVNGKAEQDWPTVWKESPEYTQMMSALEKKCSAVGYTNNTDKQAESEGTENAFAMPFKVQFTAVLRRIFQQYWRSPEYIYGKLALGILSALFVGFSFYIPGTSQQGLQSSIFSVFMITAIFTALVQQIMPQFIFQRDLYEVREQPSKTYHWAAFLGANLIAEIPYQMFVAILVYASFVYPVYGIADSQRQGIMLLLIIQFFIYGSTFAHAVVAVLPDAETAGLIATMLFNMTLVFNGILVPRVALPGFWDFMYRISPMTYLVNAIIASGVSGRAVNCSEKELSVFSVAPGFDTCGQYLEAYLEAAGTAAGRLLNPESTDQCKYCTLQTADQFLASRDIYYDQRWRNFGLLWAYIAFNAAFAFAIYYLCREMDHSGDGGIHGQLLQNNGFQGDNPGLTGYKAIGDVDLMQDMINPVSSAITSSLQVSVNFEADGFVGFANTGYNGIPVMNATYSCHFWMMGDYSGTIMLQLAGSTNDTIYASHNITVKSSWDKFTHYQTSFNSSASPNGDNEWRLLFNGSKMAGGTLNFGLVQLFPPTYKSRSNGLRNDVATFLEKIRPSFLRLPGGNNLEGLQIDSRWQWNLTIGPVVDRPGREGDWFYPNTDALGLDEYFWWCEDMNMEPILAVWDGKSYGGIVSGDDLQPYIDDIMNELEYLLGPANSTYGSMRAQNGRSKPWSINYIEIGNEDDFTGGCDTYPDRFYQIYNAISNSYPNITLIASNIDFLCLPIDPPPGLIYDYHYYRKPDDLVAMFDYWDNQPRTQPIMVGEYGCRDTDEADGIFWSSMQCSCSEAAHMIGLERNSDVIKMAAYAPLLQHFGYTQWSPTLFGFDSSPDSLTPSTSYYVQRMFSTNRGDTILPVNTNATFGPLYWVASRTNSTYFVKLANYGPENQSVRVKVPQTKTGHVEMLYGLQNATNFVHNITVQPTVKNVTSSRGTYSVDMPPWGVAVLSVS</sequence>
<feature type="domain" description="ABC transporter" evidence="17">
    <location>
        <begin position="804"/>
        <end position="1046"/>
    </location>
</feature>
<name>A0A117E3Q0_ASPNG</name>
<evidence type="ECO:0000256" key="15">
    <source>
        <dbReference type="SAM" id="MobiDB-lite"/>
    </source>
</evidence>
<feature type="domain" description="ABC transporter" evidence="17">
    <location>
        <begin position="103"/>
        <end position="367"/>
    </location>
</feature>
<comment type="subcellular location">
    <subcellularLocation>
        <location evidence="2">Cell membrane</location>
        <topology evidence="2">Multi-pass membrane protein</topology>
    </subcellularLocation>
</comment>
<dbReference type="InterPro" id="IPR017853">
    <property type="entry name" value="GH"/>
</dbReference>
<dbReference type="Pfam" id="PF01061">
    <property type="entry name" value="ABC2_membrane"/>
    <property type="match status" value="2"/>
</dbReference>
<feature type="transmembrane region" description="Helical" evidence="16">
    <location>
        <begin position="1287"/>
        <end position="1311"/>
    </location>
</feature>
<keyword evidence="8" id="KW-1003">Cell membrane</keyword>
<dbReference type="InterPro" id="IPR013525">
    <property type="entry name" value="ABC2_TM"/>
</dbReference>
<feature type="transmembrane region" description="Helical" evidence="16">
    <location>
        <begin position="1413"/>
        <end position="1433"/>
    </location>
</feature>
<dbReference type="PaxDb" id="5061-CADANGAP00007484"/>
<evidence type="ECO:0000256" key="10">
    <source>
        <dbReference type="ARBA" id="ARBA00022741"/>
    </source>
</evidence>
<evidence type="ECO:0000256" key="6">
    <source>
        <dbReference type="ARBA" id="ARBA00012670"/>
    </source>
</evidence>
<dbReference type="InterPro" id="IPR034003">
    <property type="entry name" value="ABCG_PDR_2"/>
</dbReference>
<comment type="pathway">
    <text evidence="3">Glycan metabolism; L-arabinan degradation.</text>
</comment>
<feature type="transmembrane region" description="Helical" evidence="16">
    <location>
        <begin position="1260"/>
        <end position="1281"/>
    </location>
</feature>
<gene>
    <name evidence="18" type="ORF">ABL_08477</name>
</gene>
<feature type="transmembrane region" description="Helical" evidence="16">
    <location>
        <begin position="480"/>
        <end position="499"/>
    </location>
</feature>
<dbReference type="InterPro" id="IPR010720">
    <property type="entry name" value="Alpha-L-AF_C"/>
</dbReference>
<dbReference type="SUPFAM" id="SSF52540">
    <property type="entry name" value="P-loop containing nucleoside triphosphate hydrolases"/>
    <property type="match status" value="2"/>
</dbReference>
<dbReference type="GO" id="GO:0140359">
    <property type="term" value="F:ABC-type transporter activity"/>
    <property type="evidence" value="ECO:0007669"/>
    <property type="project" value="InterPro"/>
</dbReference>
<dbReference type="GO" id="GO:0005886">
    <property type="term" value="C:plasma membrane"/>
    <property type="evidence" value="ECO:0007669"/>
    <property type="project" value="UniProtKB-SubCell"/>
</dbReference>
<dbReference type="GO" id="GO:0016887">
    <property type="term" value="F:ATP hydrolysis activity"/>
    <property type="evidence" value="ECO:0007669"/>
    <property type="project" value="InterPro"/>
</dbReference>
<dbReference type="InterPro" id="IPR029481">
    <property type="entry name" value="ABC_trans_N"/>
</dbReference>
<keyword evidence="11" id="KW-0378">Hydrolase</keyword>
<keyword evidence="7" id="KW-0813">Transport</keyword>
<dbReference type="VEuPathDB" id="FungiDB:ATCC64974_6570"/>
<dbReference type="VEuPathDB" id="FungiDB:An08g03300"/>
<evidence type="ECO:0000256" key="4">
    <source>
        <dbReference type="ARBA" id="ARBA00006012"/>
    </source>
</evidence>
<dbReference type="Pfam" id="PF22848">
    <property type="entry name" value="ASD1_dom"/>
    <property type="match status" value="1"/>
</dbReference>
<evidence type="ECO:0000256" key="5">
    <source>
        <dbReference type="ARBA" id="ARBA00007186"/>
    </source>
</evidence>
<dbReference type="GO" id="GO:0005524">
    <property type="term" value="F:ATP binding"/>
    <property type="evidence" value="ECO:0007669"/>
    <property type="project" value="UniProtKB-KW"/>
</dbReference>
<dbReference type="InterPro" id="IPR003593">
    <property type="entry name" value="AAA+_ATPase"/>
</dbReference>
<dbReference type="VEuPathDB" id="FungiDB:ASPNIDRAFT2_1148559"/>
<dbReference type="CDD" id="cd03233">
    <property type="entry name" value="ABCG_PDR_domain1"/>
    <property type="match status" value="1"/>
</dbReference>
<dbReference type="Pfam" id="PF14510">
    <property type="entry name" value="ABC_trans_N"/>
    <property type="match status" value="1"/>
</dbReference>
<evidence type="ECO:0000259" key="17">
    <source>
        <dbReference type="PROSITE" id="PS50893"/>
    </source>
</evidence>
<dbReference type="OrthoDB" id="245989at2759"/>
<dbReference type="InterPro" id="IPR010929">
    <property type="entry name" value="PDR_CDR_ABC"/>
</dbReference>
<comment type="similarity">
    <text evidence="4">Belongs to the ABC transporter superfamily. ABCG family. PDR (TC 3.A.1.205) subfamily.</text>
</comment>
<feature type="transmembrane region" description="Helical" evidence="16">
    <location>
        <begin position="1144"/>
        <end position="1165"/>
    </location>
</feature>
<dbReference type="Pfam" id="PF06964">
    <property type="entry name" value="Alpha-L-AF_C"/>
    <property type="match status" value="1"/>
</dbReference>
<dbReference type="Proteomes" id="UP000068243">
    <property type="component" value="Unassembled WGS sequence"/>
</dbReference>
<dbReference type="VEuPathDB" id="FungiDB:M747DRAFT_364280"/>
<evidence type="ECO:0000256" key="12">
    <source>
        <dbReference type="ARBA" id="ARBA00022840"/>
    </source>
</evidence>
<dbReference type="VEuPathDB" id="FungiDB:ASPNIDRAFT2_1080307"/>
<comment type="caution">
    <text evidence="18">The sequence shown here is derived from an EMBL/GenBank/DDBJ whole genome shotgun (WGS) entry which is preliminary data.</text>
</comment>
<dbReference type="FunFam" id="3.40.50.300:FF:000054">
    <property type="entry name" value="ABC multidrug transporter atrF"/>
    <property type="match status" value="1"/>
</dbReference>
<evidence type="ECO:0000256" key="3">
    <source>
        <dbReference type="ARBA" id="ARBA00004834"/>
    </source>
</evidence>
<comment type="similarity">
    <text evidence="5">Belongs to the glycosyl hydrolase 51 family.</text>
</comment>
<dbReference type="InterPro" id="IPR055235">
    <property type="entry name" value="ASD1_cat"/>
</dbReference>
<dbReference type="GO" id="GO:0046373">
    <property type="term" value="P:L-arabinose metabolic process"/>
    <property type="evidence" value="ECO:0007669"/>
    <property type="project" value="InterPro"/>
</dbReference>
<dbReference type="EMBL" id="BCMY01000018">
    <property type="protein sequence ID" value="GAQ45816.1"/>
    <property type="molecule type" value="Genomic_DNA"/>
</dbReference>
<dbReference type="VEuPathDB" id="FungiDB:ATCC64974_6540"/>
<evidence type="ECO:0000313" key="18">
    <source>
        <dbReference type="EMBL" id="GAQ45816.1"/>
    </source>
</evidence>
<keyword evidence="13 16" id="KW-1133">Transmembrane helix</keyword>
<dbReference type="GO" id="GO:0046556">
    <property type="term" value="F:alpha-L-arabinofuranosidase activity"/>
    <property type="evidence" value="ECO:0007669"/>
    <property type="project" value="UniProtKB-EC"/>
</dbReference>
<dbReference type="VEuPathDB" id="FungiDB:M747DRAFT_375214"/>
<evidence type="ECO:0000256" key="9">
    <source>
        <dbReference type="ARBA" id="ARBA00022692"/>
    </source>
</evidence>
<dbReference type="SMART" id="SM00382">
    <property type="entry name" value="AAA"/>
    <property type="match status" value="2"/>
</dbReference>
<feature type="transmembrane region" description="Helical" evidence="16">
    <location>
        <begin position="1215"/>
        <end position="1248"/>
    </location>
</feature>
<evidence type="ECO:0000256" key="1">
    <source>
        <dbReference type="ARBA" id="ARBA00001462"/>
    </source>
</evidence>
<dbReference type="CDD" id="cd03232">
    <property type="entry name" value="ABCG_PDR_domain2"/>
    <property type="match status" value="1"/>
</dbReference>
<comment type="catalytic activity">
    <reaction evidence="1">
        <text>Hydrolysis of terminal non-reducing alpha-L-arabinofuranoside residues in alpha-L-arabinosides.</text>
        <dbReference type="EC" id="3.2.1.55"/>
    </reaction>
</comment>
<dbReference type="Pfam" id="PF19055">
    <property type="entry name" value="ABC2_membrane_7"/>
    <property type="match status" value="2"/>
</dbReference>
<proteinExistence type="inferred from homology"/>